<dbReference type="GO" id="GO:0006281">
    <property type="term" value="P:DNA repair"/>
    <property type="evidence" value="ECO:0007669"/>
    <property type="project" value="InterPro"/>
</dbReference>
<dbReference type="KEGG" id="caul:KCG34_13230"/>
<feature type="domain" description="UmuC" evidence="3">
    <location>
        <begin position="42"/>
        <end position="170"/>
    </location>
</feature>
<keyword evidence="6" id="KW-1185">Reference proteome</keyword>
<dbReference type="PANTHER" id="PTHR35369">
    <property type="entry name" value="BLR3025 PROTEIN-RELATED"/>
    <property type="match status" value="1"/>
</dbReference>
<evidence type="ECO:0000313" key="6">
    <source>
        <dbReference type="Proteomes" id="UP000676409"/>
    </source>
</evidence>
<organism evidence="5 6">
    <name type="scientific">Phenylobacterium montanum</name>
    <dbReference type="NCBI Taxonomy" id="2823693"/>
    <lineage>
        <taxon>Bacteria</taxon>
        <taxon>Pseudomonadati</taxon>
        <taxon>Pseudomonadota</taxon>
        <taxon>Alphaproteobacteria</taxon>
        <taxon>Caulobacterales</taxon>
        <taxon>Caulobacteraceae</taxon>
        <taxon>Phenylobacterium</taxon>
    </lineage>
</organism>
<dbReference type="SUPFAM" id="SSF56672">
    <property type="entry name" value="DNA/RNA polymerases"/>
    <property type="match status" value="1"/>
</dbReference>
<dbReference type="Proteomes" id="UP000676409">
    <property type="component" value="Chromosome"/>
</dbReference>
<dbReference type="InterPro" id="IPR050356">
    <property type="entry name" value="SulA_CellDiv_inhibitor"/>
</dbReference>
<protein>
    <submittedName>
        <fullName evidence="5">DNA polymerase Y family protein</fullName>
    </submittedName>
</protein>
<gene>
    <name evidence="5" type="ORF">KCG34_13230</name>
</gene>
<dbReference type="PANTHER" id="PTHR35369:SF2">
    <property type="entry name" value="BLR3025 PROTEIN"/>
    <property type="match status" value="1"/>
</dbReference>
<evidence type="ECO:0000256" key="2">
    <source>
        <dbReference type="SAM" id="MobiDB-lite"/>
    </source>
</evidence>
<evidence type="ECO:0000313" key="5">
    <source>
        <dbReference type="EMBL" id="QUD86068.1"/>
    </source>
</evidence>
<dbReference type="CDD" id="cd03468">
    <property type="entry name" value="PolY_like"/>
    <property type="match status" value="1"/>
</dbReference>
<feature type="compositionally biased region" description="Pro residues" evidence="2">
    <location>
        <begin position="23"/>
        <end position="36"/>
    </location>
</feature>
<dbReference type="InterPro" id="IPR043502">
    <property type="entry name" value="DNA/RNA_pol_sf"/>
</dbReference>
<dbReference type="InterPro" id="IPR001126">
    <property type="entry name" value="UmuC"/>
</dbReference>
<dbReference type="Pfam" id="PF20114">
    <property type="entry name" value="DUF6504"/>
    <property type="match status" value="1"/>
</dbReference>
<accession>A0A975FV60</accession>
<feature type="domain" description="DUF6504" evidence="4">
    <location>
        <begin position="448"/>
        <end position="530"/>
    </location>
</feature>
<dbReference type="InterPro" id="IPR045443">
    <property type="entry name" value="DUF6504"/>
</dbReference>
<name>A0A975FV60_9CAUL</name>
<reference evidence="5" key="1">
    <citation type="submission" date="2021-04" db="EMBL/GenBank/DDBJ databases">
        <title>The complete genome sequence of Caulobacter sp. S6.</title>
        <authorList>
            <person name="Tang Y."/>
            <person name="Ouyang W."/>
            <person name="Liu Q."/>
            <person name="Huang B."/>
            <person name="Guo Z."/>
            <person name="Lei P."/>
        </authorList>
    </citation>
    <scope>NUCLEOTIDE SEQUENCE</scope>
    <source>
        <strain evidence="5">S6</strain>
    </source>
</reference>
<dbReference type="AlphaFoldDB" id="A0A975FV60"/>
<feature type="region of interest" description="Disordered" evidence="2">
    <location>
        <begin position="1"/>
        <end position="43"/>
    </location>
</feature>
<keyword evidence="1" id="KW-0227">DNA damage</keyword>
<dbReference type="EMBL" id="CP073078">
    <property type="protein sequence ID" value="QUD86068.1"/>
    <property type="molecule type" value="Genomic_DNA"/>
</dbReference>
<dbReference type="RefSeq" id="WP_211936120.1">
    <property type="nucleotide sequence ID" value="NZ_CP073078.1"/>
</dbReference>
<sequence length="533" mass="57524">MRGRADLSDPLTTTSPGKAGATPHPPTASPRAPPSPAGGEGCPFALVEHGAKGLRLLALNPAARAAGLFAGQAHADAAAMVPHLVSEPAAPERDRTALKRLALWAERYSPLVAVQTDPPGDEALLIDTTGGDHLFGGEAALLSEIRARLARAGIPARVALADTPAAAWALARHGREPETVAPAGETRAALAGLPVEALRLEPETLNLLRRFGLKRIGDLYGLPRAGLARRFRGEAAFRVVERLDRALGVLAEPLSPVRPAPLYRAWQVFAEPLIDADGVAFQLPALAETLAAQLDQAGLGARRLSLIGFRVDGRTTVIEAGLSAPVAVPAHLIRLLKEKGLERLDLGFGVDALMLCADQAEPITQRQGEMEDAAGGAEAEALAGLLDRLQARLGDGAVRRPSLRESWLPERSEAWRRAGLEPPPPPEREAEMRPRPALMFDPPEPVQAIAEAPDGAPARFVWRRAPHRVVKAQGPERLGAEWWRQTPEKPARTRDYYRVEDEDGRRYWLFREGLFGREDADTSPTWWLQGVFP</sequence>
<evidence type="ECO:0000259" key="4">
    <source>
        <dbReference type="Pfam" id="PF20114"/>
    </source>
</evidence>
<evidence type="ECO:0000256" key="1">
    <source>
        <dbReference type="ARBA" id="ARBA00022763"/>
    </source>
</evidence>
<evidence type="ECO:0000259" key="3">
    <source>
        <dbReference type="Pfam" id="PF00817"/>
    </source>
</evidence>
<proteinExistence type="predicted"/>
<dbReference type="Pfam" id="PF00817">
    <property type="entry name" value="IMS"/>
    <property type="match status" value="1"/>
</dbReference>